<reference evidence="2" key="1">
    <citation type="submission" date="2022-11" db="UniProtKB">
        <authorList>
            <consortium name="WormBaseParasite"/>
        </authorList>
    </citation>
    <scope>IDENTIFICATION</scope>
</reference>
<protein>
    <submittedName>
        <fullName evidence="2">LIM zinc-binding domain-containing protein</fullName>
    </submittedName>
</protein>
<sequence length="79" mass="8797">MCAEEIKTGEDMTVEQKTIHKSCFKCAFCGVAVRIGACARDHSLESRYGLKYFCSDHMLLPPGEKAAQMDKLGIKKKGR</sequence>
<accession>A0A914EPX0</accession>
<evidence type="ECO:0000313" key="2">
    <source>
        <dbReference type="WBParaSite" id="ACRNAN_scaffold93.g18896.t1"/>
    </source>
</evidence>
<proteinExistence type="predicted"/>
<dbReference type="Proteomes" id="UP000887540">
    <property type="component" value="Unplaced"/>
</dbReference>
<organism evidence="1 2">
    <name type="scientific">Acrobeloides nanus</name>
    <dbReference type="NCBI Taxonomy" id="290746"/>
    <lineage>
        <taxon>Eukaryota</taxon>
        <taxon>Metazoa</taxon>
        <taxon>Ecdysozoa</taxon>
        <taxon>Nematoda</taxon>
        <taxon>Chromadorea</taxon>
        <taxon>Rhabditida</taxon>
        <taxon>Tylenchina</taxon>
        <taxon>Cephalobomorpha</taxon>
        <taxon>Cephaloboidea</taxon>
        <taxon>Cephalobidae</taxon>
        <taxon>Acrobeloides</taxon>
    </lineage>
</organism>
<dbReference type="Gene3D" id="2.10.110.10">
    <property type="entry name" value="Cysteine Rich Protein"/>
    <property type="match status" value="1"/>
</dbReference>
<evidence type="ECO:0000313" key="1">
    <source>
        <dbReference type="Proteomes" id="UP000887540"/>
    </source>
</evidence>
<dbReference type="AlphaFoldDB" id="A0A914EPX0"/>
<dbReference type="WBParaSite" id="ACRNAN_scaffold93.g18896.t1">
    <property type="protein sequence ID" value="ACRNAN_scaffold93.g18896.t1"/>
    <property type="gene ID" value="ACRNAN_scaffold93.g18896"/>
</dbReference>
<keyword evidence="1" id="KW-1185">Reference proteome</keyword>
<name>A0A914EPX0_9BILA</name>